<dbReference type="SUPFAM" id="SSF55418">
    <property type="entry name" value="eIF4e-like"/>
    <property type="match status" value="1"/>
</dbReference>
<keyword evidence="4 6" id="KW-0694">RNA-binding</keyword>
<dbReference type="InterPro" id="IPR001040">
    <property type="entry name" value="TIF_eIF_4E"/>
</dbReference>
<dbReference type="PANTHER" id="PTHR11960">
    <property type="entry name" value="EUKARYOTIC TRANSLATION INITIATION FACTOR 4E RELATED"/>
    <property type="match status" value="1"/>
</dbReference>
<dbReference type="GO" id="GO:0016281">
    <property type="term" value="C:eukaryotic translation initiation factor 4F complex"/>
    <property type="evidence" value="ECO:0007669"/>
    <property type="project" value="TreeGrafter"/>
</dbReference>
<proteinExistence type="inferred from homology"/>
<dbReference type="InterPro" id="IPR023398">
    <property type="entry name" value="TIF_eIF4e-like"/>
</dbReference>
<keyword evidence="8" id="KW-1185">Reference proteome</keyword>
<evidence type="ECO:0000313" key="8">
    <source>
        <dbReference type="Proteomes" id="UP000740883"/>
    </source>
</evidence>
<dbReference type="EMBL" id="SBJO01000069">
    <property type="protein sequence ID" value="KAF9763568.1"/>
    <property type="molecule type" value="Genomic_DNA"/>
</dbReference>
<evidence type="ECO:0000313" key="7">
    <source>
        <dbReference type="EMBL" id="KAF9763568.1"/>
    </source>
</evidence>
<keyword evidence="2 6" id="KW-0396">Initiation factor</keyword>
<comment type="caution">
    <text evidence="7">The sequence shown here is derived from an EMBL/GenBank/DDBJ whole genome shotgun (WGS) entry which is preliminary data.</text>
</comment>
<evidence type="ECO:0000256" key="6">
    <source>
        <dbReference type="RuleBase" id="RU004374"/>
    </source>
</evidence>
<evidence type="ECO:0000256" key="4">
    <source>
        <dbReference type="ARBA" id="ARBA00022884"/>
    </source>
</evidence>
<name>A0A9P6H1L5_9MICR</name>
<dbReference type="PANTHER" id="PTHR11960:SF8">
    <property type="entry name" value="EUKARYOTIC TRANSLATION INITIATION FACTOR 4E1-RELATED"/>
    <property type="match status" value="1"/>
</dbReference>
<dbReference type="AlphaFoldDB" id="A0A9P6H1L5"/>
<protein>
    <submittedName>
        <fullName evidence="7">Eukaryotic translation initiation factor 4E-2</fullName>
    </submittedName>
</protein>
<dbReference type="OrthoDB" id="590761at2759"/>
<evidence type="ECO:0000256" key="2">
    <source>
        <dbReference type="ARBA" id="ARBA00022540"/>
    </source>
</evidence>
<reference evidence="7 8" key="1">
    <citation type="journal article" date="2020" name="Genome Biol. Evol.">
        <title>Comparative genomics of strictly vertically transmitted, feminizing microsporidia endosymbionts of amphipod crustaceans.</title>
        <authorList>
            <person name="Cormier A."/>
            <person name="Chebbi M.A."/>
            <person name="Giraud I."/>
            <person name="Wattier R."/>
            <person name="Teixeira M."/>
            <person name="Gilbert C."/>
            <person name="Rigaud T."/>
            <person name="Cordaux R."/>
        </authorList>
    </citation>
    <scope>NUCLEOTIDE SEQUENCE [LARGE SCALE GENOMIC DNA]</scope>
    <source>
        <strain evidence="7 8">Ou3-Ou53</strain>
    </source>
</reference>
<accession>A0A9P6H1L5</accession>
<evidence type="ECO:0000256" key="3">
    <source>
        <dbReference type="ARBA" id="ARBA00022845"/>
    </source>
</evidence>
<dbReference type="GO" id="GO:0003743">
    <property type="term" value="F:translation initiation factor activity"/>
    <property type="evidence" value="ECO:0007669"/>
    <property type="project" value="UniProtKB-KW"/>
</dbReference>
<comment type="similarity">
    <text evidence="1 6">Belongs to the eukaryotic initiation factor 4E family.</text>
</comment>
<evidence type="ECO:0000256" key="5">
    <source>
        <dbReference type="ARBA" id="ARBA00022917"/>
    </source>
</evidence>
<keyword evidence="5 6" id="KW-0648">Protein biosynthesis</keyword>
<organism evidence="7 8">
    <name type="scientific">Nosema granulosis</name>
    <dbReference type="NCBI Taxonomy" id="83296"/>
    <lineage>
        <taxon>Eukaryota</taxon>
        <taxon>Fungi</taxon>
        <taxon>Fungi incertae sedis</taxon>
        <taxon>Microsporidia</taxon>
        <taxon>Nosematidae</taxon>
        <taxon>Nosema</taxon>
    </lineage>
</organism>
<dbReference type="GO" id="GO:0006417">
    <property type="term" value="P:regulation of translation"/>
    <property type="evidence" value="ECO:0007669"/>
    <property type="project" value="UniProtKB-KW"/>
</dbReference>
<dbReference type="Proteomes" id="UP000740883">
    <property type="component" value="Unassembled WGS sequence"/>
</dbReference>
<dbReference type="Pfam" id="PF01652">
    <property type="entry name" value="IF4E"/>
    <property type="match status" value="1"/>
</dbReference>
<gene>
    <name evidence="7" type="primary">ife-2</name>
    <name evidence="7" type="ORF">NGRA_1208</name>
</gene>
<evidence type="ECO:0000256" key="1">
    <source>
        <dbReference type="ARBA" id="ARBA00009860"/>
    </source>
</evidence>
<keyword evidence="3" id="KW-0810">Translation regulation</keyword>
<dbReference type="Gene3D" id="3.30.760.10">
    <property type="entry name" value="RNA Cap, Translation Initiation Factor Eif4e"/>
    <property type="match status" value="1"/>
</dbReference>
<sequence>MELATNWNIWQNNNDDSNVKSWGEDLQNVGVFKTVPELMYLGDKIKEIGLRNLESIRIFKKGIKPMWEDPKNTHGGRIIVDIQGLHKFDVNEIWLKTMAFCVSNLVDGICGCVYMEKQSVSKLAIWIENDDLGPEITKKWKEVTELPIDMFYYLTHKRSLDGNKHKKKWNKK</sequence>
<dbReference type="GO" id="GO:0000340">
    <property type="term" value="F:RNA 7-methylguanosine cap binding"/>
    <property type="evidence" value="ECO:0007669"/>
    <property type="project" value="TreeGrafter"/>
</dbReference>